<organism evidence="2 3">
    <name type="scientific">Sphaerisporangium rufum</name>
    <dbReference type="NCBI Taxonomy" id="1381558"/>
    <lineage>
        <taxon>Bacteria</taxon>
        <taxon>Bacillati</taxon>
        <taxon>Actinomycetota</taxon>
        <taxon>Actinomycetes</taxon>
        <taxon>Streptosporangiales</taxon>
        <taxon>Streptosporangiaceae</taxon>
        <taxon>Sphaerisporangium</taxon>
    </lineage>
</organism>
<dbReference type="SUPFAM" id="SSF53474">
    <property type="entry name" value="alpha/beta-Hydrolases"/>
    <property type="match status" value="1"/>
</dbReference>
<dbReference type="Pfam" id="PF00561">
    <property type="entry name" value="Abhydrolase_1"/>
    <property type="match status" value="1"/>
</dbReference>
<dbReference type="PANTHER" id="PTHR43194:SF2">
    <property type="entry name" value="PEROXISOMAL MEMBRANE PROTEIN LPX1"/>
    <property type="match status" value="1"/>
</dbReference>
<proteinExistence type="predicted"/>
<name>A0A919R910_9ACTN</name>
<reference evidence="2" key="1">
    <citation type="submission" date="2021-01" db="EMBL/GenBank/DDBJ databases">
        <title>Whole genome shotgun sequence of Sphaerisporangium rufum NBRC 109079.</title>
        <authorList>
            <person name="Komaki H."/>
            <person name="Tamura T."/>
        </authorList>
    </citation>
    <scope>NUCLEOTIDE SEQUENCE</scope>
    <source>
        <strain evidence="2">NBRC 109079</strain>
    </source>
</reference>
<accession>A0A919R910</accession>
<comment type="caution">
    <text evidence="2">The sequence shown here is derived from an EMBL/GenBank/DDBJ whole genome shotgun (WGS) entry which is preliminary data.</text>
</comment>
<dbReference type="PANTHER" id="PTHR43194">
    <property type="entry name" value="HYDROLASE ALPHA/BETA FOLD FAMILY"/>
    <property type="match status" value="1"/>
</dbReference>
<dbReference type="EMBL" id="BOOU01000097">
    <property type="protein sequence ID" value="GII81438.1"/>
    <property type="molecule type" value="Genomic_DNA"/>
</dbReference>
<dbReference type="InterPro" id="IPR000073">
    <property type="entry name" value="AB_hydrolase_1"/>
</dbReference>
<dbReference type="Gene3D" id="3.40.50.1820">
    <property type="entry name" value="alpha/beta hydrolase"/>
    <property type="match status" value="1"/>
</dbReference>
<keyword evidence="3" id="KW-1185">Reference proteome</keyword>
<protein>
    <submittedName>
        <fullName evidence="2">Oxidoreductase</fullName>
    </submittedName>
</protein>
<feature type="domain" description="AB hydrolase-1" evidence="1">
    <location>
        <begin position="21"/>
        <end position="259"/>
    </location>
</feature>
<evidence type="ECO:0000313" key="3">
    <source>
        <dbReference type="Proteomes" id="UP000655287"/>
    </source>
</evidence>
<dbReference type="InterPro" id="IPR029058">
    <property type="entry name" value="AB_hydrolase_fold"/>
</dbReference>
<sequence length="279" mass="30865">MPELELSAGTIDYQDTGGTGPVVVLLHGVAMNGSLWRHVVAGLREDHRCVVPTLPLGGHRRPMRPDADLSILGVARLVAELLERLDLDDVTLVLNDWGGAQSLVADGRADRVGRLVLTSCEAFDNYPPGLPGRNLVASARLPGGLALAFNLLRVKPMRRLPMTWGWMSRRPVPAEIMDAWFHPVLTSAEIRRDLRKYVLSTPPKPVLLAWSEALRTFDRPALVAWAAEDRVMPPDHAHRLAELLPQARLVEIADSYTLIPEDQPAVLTAHLRDFLRGRP</sequence>
<gene>
    <name evidence="2" type="ORF">Sru01_64200</name>
</gene>
<evidence type="ECO:0000259" key="1">
    <source>
        <dbReference type="Pfam" id="PF00561"/>
    </source>
</evidence>
<evidence type="ECO:0000313" key="2">
    <source>
        <dbReference type="EMBL" id="GII81438.1"/>
    </source>
</evidence>
<dbReference type="GO" id="GO:0003824">
    <property type="term" value="F:catalytic activity"/>
    <property type="evidence" value="ECO:0007669"/>
    <property type="project" value="UniProtKB-ARBA"/>
</dbReference>
<dbReference type="InterPro" id="IPR050228">
    <property type="entry name" value="Carboxylesterase_BioH"/>
</dbReference>
<dbReference type="Proteomes" id="UP000655287">
    <property type="component" value="Unassembled WGS sequence"/>
</dbReference>
<dbReference type="AlphaFoldDB" id="A0A919R910"/>
<dbReference type="RefSeq" id="WP_203993687.1">
    <property type="nucleotide sequence ID" value="NZ_BOOU01000097.1"/>
</dbReference>